<dbReference type="EMBL" id="KK207874">
    <property type="protein sequence ID" value="EZF51085.1"/>
    <property type="molecule type" value="Genomic_DNA"/>
</dbReference>
<dbReference type="AlphaFoldDB" id="A0A022VYF5"/>
<proteinExistence type="predicted"/>
<organism evidence="1">
    <name type="scientific">Trichophyton rubrum CBS 288.86</name>
    <dbReference type="NCBI Taxonomy" id="1215330"/>
    <lineage>
        <taxon>Eukaryota</taxon>
        <taxon>Fungi</taxon>
        <taxon>Dikarya</taxon>
        <taxon>Ascomycota</taxon>
        <taxon>Pezizomycotina</taxon>
        <taxon>Eurotiomycetes</taxon>
        <taxon>Eurotiomycetidae</taxon>
        <taxon>Onygenales</taxon>
        <taxon>Arthrodermataceae</taxon>
        <taxon>Trichophyton</taxon>
    </lineage>
</organism>
<name>A0A022VYF5_TRIRU</name>
<gene>
    <name evidence="1" type="ORF">H103_05595</name>
</gene>
<dbReference type="Proteomes" id="UP000023758">
    <property type="component" value="Unassembled WGS sequence"/>
</dbReference>
<reference evidence="1" key="1">
    <citation type="submission" date="2014-02" db="EMBL/GenBank/DDBJ databases">
        <title>The Genome Sequence of Trichophyton rubrum (morphotype fischeri) CBS 288.86.</title>
        <authorList>
            <consortium name="The Broad Institute Genomics Platform"/>
            <person name="Cuomo C.A."/>
            <person name="White T.C."/>
            <person name="Graser Y."/>
            <person name="Martinez-Rossi N."/>
            <person name="Heitman J."/>
            <person name="Young S.K."/>
            <person name="Zeng Q."/>
            <person name="Gargeya S."/>
            <person name="Abouelleil A."/>
            <person name="Alvarado L."/>
            <person name="Chapman S.B."/>
            <person name="Gainer-Dewar J."/>
            <person name="Goldberg J."/>
            <person name="Griggs A."/>
            <person name="Gujja S."/>
            <person name="Hansen M."/>
            <person name="Howarth C."/>
            <person name="Imamovic A."/>
            <person name="Larimer J."/>
            <person name="Martinez D."/>
            <person name="Murphy C."/>
            <person name="Pearson M.D."/>
            <person name="Persinoti G."/>
            <person name="Poon T."/>
            <person name="Priest M."/>
            <person name="Roberts A.D."/>
            <person name="Saif S."/>
            <person name="Shea T.D."/>
            <person name="Sykes S.N."/>
            <person name="Wortman J."/>
            <person name="Nusbaum C."/>
            <person name="Birren B."/>
        </authorList>
    </citation>
    <scope>NUCLEOTIDE SEQUENCE [LARGE SCALE GENOMIC DNA]</scope>
    <source>
        <strain evidence="1">CBS 288.86</strain>
    </source>
</reference>
<dbReference type="HOGENOM" id="CLU_2172872_0_0_1"/>
<evidence type="ECO:0000313" key="1">
    <source>
        <dbReference type="EMBL" id="EZF51085.1"/>
    </source>
</evidence>
<protein>
    <submittedName>
        <fullName evidence="1">Uncharacterized protein</fullName>
    </submittedName>
</protein>
<accession>A0A022VYF5</accession>
<sequence>MASQAPSVFCYPCPSVRSSVQEMLGPSNRMPGDARRYNTKAVLAYQEKKHHLRIRLGPTGYRLAVVTALSKKELAPITPRHVSNGLFQVPKLQAPLDNYRSAVRQRSRIF</sequence>